<dbReference type="SUPFAM" id="SSF51905">
    <property type="entry name" value="FAD/NAD(P)-binding domain"/>
    <property type="match status" value="2"/>
</dbReference>
<organism evidence="8 9">
    <name type="scientific">Blastopirellula marina</name>
    <dbReference type="NCBI Taxonomy" id="124"/>
    <lineage>
        <taxon>Bacteria</taxon>
        <taxon>Pseudomonadati</taxon>
        <taxon>Planctomycetota</taxon>
        <taxon>Planctomycetia</taxon>
        <taxon>Pirellulales</taxon>
        <taxon>Pirellulaceae</taxon>
        <taxon>Blastopirellula</taxon>
    </lineage>
</organism>
<comment type="cofactor">
    <cofactor evidence="1">
        <name>FAD</name>
        <dbReference type="ChEBI" id="CHEBI:57692"/>
    </cofactor>
</comment>
<dbReference type="Pfam" id="PF02852">
    <property type="entry name" value="Pyr_redox_dim"/>
    <property type="match status" value="1"/>
</dbReference>
<evidence type="ECO:0000256" key="6">
    <source>
        <dbReference type="ARBA" id="ARBA00023284"/>
    </source>
</evidence>
<name>A0A2S8GSA3_9BACT</name>
<dbReference type="PRINTS" id="PR00411">
    <property type="entry name" value="PNDRDTASEI"/>
</dbReference>
<dbReference type="InterPro" id="IPR016156">
    <property type="entry name" value="FAD/NAD-linked_Rdtase_dimer_sf"/>
</dbReference>
<keyword evidence="3" id="KW-0285">Flavoprotein</keyword>
<dbReference type="Gene3D" id="3.40.250.10">
    <property type="entry name" value="Rhodanese-like domain"/>
    <property type="match status" value="1"/>
</dbReference>
<dbReference type="Gene3D" id="3.50.50.60">
    <property type="entry name" value="FAD/NAD(P)-binding domain"/>
    <property type="match status" value="2"/>
</dbReference>
<reference evidence="8 9" key="1">
    <citation type="submission" date="2018-02" db="EMBL/GenBank/DDBJ databases">
        <title>Comparative genomes isolates from brazilian mangrove.</title>
        <authorList>
            <person name="Araujo J.E."/>
            <person name="Taketani R.G."/>
            <person name="Silva M.C.P."/>
            <person name="Loureco M.V."/>
            <person name="Andreote F.D."/>
        </authorList>
    </citation>
    <scope>NUCLEOTIDE SEQUENCE [LARGE SCALE GENOMIC DNA]</scope>
    <source>
        <strain evidence="8 9">Nap-Phe MGV</strain>
    </source>
</reference>
<dbReference type="PANTHER" id="PTHR43429:SF1">
    <property type="entry name" value="NAD(P)H SULFUR OXIDOREDUCTASE (COA-DEPENDENT)"/>
    <property type="match status" value="1"/>
</dbReference>
<dbReference type="InterPro" id="IPR023753">
    <property type="entry name" value="FAD/NAD-binding_dom"/>
</dbReference>
<dbReference type="PRINTS" id="PR00368">
    <property type="entry name" value="FADPNR"/>
</dbReference>
<comment type="similarity">
    <text evidence="2">Belongs to the class-III pyridine nucleotide-disulfide oxidoreductase family.</text>
</comment>
<evidence type="ECO:0000256" key="3">
    <source>
        <dbReference type="ARBA" id="ARBA00022630"/>
    </source>
</evidence>
<dbReference type="InterPro" id="IPR004099">
    <property type="entry name" value="Pyr_nucl-diS_OxRdtase_dimer"/>
</dbReference>
<dbReference type="PROSITE" id="PS50206">
    <property type="entry name" value="RHODANESE_3"/>
    <property type="match status" value="1"/>
</dbReference>
<proteinExistence type="inferred from homology"/>
<dbReference type="InterPro" id="IPR050260">
    <property type="entry name" value="FAD-bd_OxRdtase"/>
</dbReference>
<accession>A0A2S8GSA3</accession>
<evidence type="ECO:0000259" key="7">
    <source>
        <dbReference type="PROSITE" id="PS50206"/>
    </source>
</evidence>
<dbReference type="SUPFAM" id="SSF55424">
    <property type="entry name" value="FAD/NAD-linked reductases, dimerisation (C-terminal) domain"/>
    <property type="match status" value="1"/>
</dbReference>
<dbReference type="GO" id="GO:0016491">
    <property type="term" value="F:oxidoreductase activity"/>
    <property type="evidence" value="ECO:0007669"/>
    <property type="project" value="UniProtKB-KW"/>
</dbReference>
<dbReference type="InterPro" id="IPR001763">
    <property type="entry name" value="Rhodanese-like_dom"/>
</dbReference>
<gene>
    <name evidence="8" type="ORF">C5Y93_04420</name>
</gene>
<protein>
    <submittedName>
        <fullName evidence="8">NADH oxidase</fullName>
    </submittedName>
</protein>
<dbReference type="InterPro" id="IPR036873">
    <property type="entry name" value="Rhodanese-like_dom_sf"/>
</dbReference>
<evidence type="ECO:0000256" key="4">
    <source>
        <dbReference type="ARBA" id="ARBA00022827"/>
    </source>
</evidence>
<evidence type="ECO:0000256" key="1">
    <source>
        <dbReference type="ARBA" id="ARBA00001974"/>
    </source>
</evidence>
<evidence type="ECO:0000313" key="8">
    <source>
        <dbReference type="EMBL" id="PQO47292.1"/>
    </source>
</evidence>
<dbReference type="AlphaFoldDB" id="A0A2S8GSA3"/>
<keyword evidence="5" id="KW-0560">Oxidoreductase</keyword>
<evidence type="ECO:0000256" key="2">
    <source>
        <dbReference type="ARBA" id="ARBA00009130"/>
    </source>
</evidence>
<evidence type="ECO:0000256" key="5">
    <source>
        <dbReference type="ARBA" id="ARBA00023002"/>
    </source>
</evidence>
<dbReference type="PANTHER" id="PTHR43429">
    <property type="entry name" value="PYRIDINE NUCLEOTIDE-DISULFIDE OXIDOREDUCTASE DOMAIN-CONTAINING"/>
    <property type="match status" value="1"/>
</dbReference>
<comment type="caution">
    <text evidence="8">The sequence shown here is derived from an EMBL/GenBank/DDBJ whole genome shotgun (WGS) entry which is preliminary data.</text>
</comment>
<dbReference type="OrthoDB" id="9802028at2"/>
<dbReference type="SMART" id="SM00450">
    <property type="entry name" value="RHOD"/>
    <property type="match status" value="1"/>
</dbReference>
<dbReference type="InterPro" id="IPR036188">
    <property type="entry name" value="FAD/NAD-bd_sf"/>
</dbReference>
<evidence type="ECO:0000313" key="9">
    <source>
        <dbReference type="Proteomes" id="UP000237819"/>
    </source>
</evidence>
<dbReference type="Proteomes" id="UP000237819">
    <property type="component" value="Unassembled WGS sequence"/>
</dbReference>
<sequence>MPQKTTIVIIGGVAGGASAATRARRMNESAEIILLEKDEHVSFANCGLPYYIGGEIEQRQKLLVATAELLRQRFQIDVRANQEAIKIDRAGKQLTVRDHLKNEEYALAYDKLILSPGASPLVPPMENANASGVFTLRNLADADKIREHAIKTSARKAVVVGAGFIGLEMVEQFHRLELQVALAELQPQVLPPLDPEMSYPLEKALRDRDVQMYLGDGIASIMTDERGNASGVKLQSGEAATGDLVVLGLGVRPNVQLAKAAGLEIGATGGIAVNRFSQTSDPDIYAVGDAAEYPYGPTGTQMRVPLAGPANRAGRLAGEHAASGCSAEMPDVQGTAVVRVFDQAAAITGLSRKMAARLGIEATSVTIAANHHAGYYPGAKQLALKLVFAPDTGKILGAQCVGVEGVDKRIDVIATAMQFGGNVRQLAGLDLAYAPPFGSAKDPVHMAAFSACNHLDGVDVFLESDADLDGRQVVDVRTPKEVSAKPLAGADDAIPIPLDELRQRMGELDQSRPTVVSCGVGIRAHAAARILRQNGFSDVKNLSGGALVREWAVAKRPNE</sequence>
<dbReference type="Pfam" id="PF00581">
    <property type="entry name" value="Rhodanese"/>
    <property type="match status" value="1"/>
</dbReference>
<dbReference type="SUPFAM" id="SSF52821">
    <property type="entry name" value="Rhodanese/Cell cycle control phosphatase"/>
    <property type="match status" value="1"/>
</dbReference>
<dbReference type="RefSeq" id="WP_105334180.1">
    <property type="nucleotide sequence ID" value="NZ_PUHZ01000005.1"/>
</dbReference>
<feature type="domain" description="Rhodanese" evidence="7">
    <location>
        <begin position="467"/>
        <end position="549"/>
    </location>
</feature>
<dbReference type="Pfam" id="PF07992">
    <property type="entry name" value="Pyr_redox_2"/>
    <property type="match status" value="1"/>
</dbReference>
<keyword evidence="4" id="KW-0274">FAD</keyword>
<dbReference type="EMBL" id="PUHZ01000005">
    <property type="protein sequence ID" value="PQO47292.1"/>
    <property type="molecule type" value="Genomic_DNA"/>
</dbReference>
<keyword evidence="6" id="KW-0676">Redox-active center</keyword>